<protein>
    <submittedName>
        <fullName evidence="3">Peptidoglycan-binding protein</fullName>
    </submittedName>
</protein>
<comment type="caution">
    <text evidence="3">The sequence shown here is derived from an EMBL/GenBank/DDBJ whole genome shotgun (WGS) entry which is preliminary data.</text>
</comment>
<sequence>MSGKGRHRRTRRVVIAVILVLAAGAATAAAANGYGWRNASDDEPAGSTLPAKTAPVTRQTLADTQNESGELGYGTDVSVAARLSGTLTAIPAGGTAVARGEALYRVDNTPVVLLYGGLPAYRTLASGVEGPDVKQFEENLAALGYGGFTVDEEYTSATANAVQVWQEDLGLTETGTVEPGRIVYAGGAVRVAATSIDVGGAVQPGATVLSYTGRSRAVTVDLDVSEQRMAKIGNSVTVKLPDGKTVNGKIASAESVIVAAENPQEDDTTKIRVGITVDDEKAVEGLDQAAVTVTFVASQREKVLTVPVAALLALAEGGYGVQVVENGTSRIVAVETGMFAAGRVEISGEGIAEGTVVGMPS</sequence>
<feature type="signal peptide" evidence="1">
    <location>
        <begin position="1"/>
        <end position="28"/>
    </location>
</feature>
<dbReference type="PANTHER" id="PTHR30469:SF15">
    <property type="entry name" value="HLYD FAMILY OF SECRETION PROTEINS"/>
    <property type="match status" value="1"/>
</dbReference>
<dbReference type="PANTHER" id="PTHR30469">
    <property type="entry name" value="MULTIDRUG RESISTANCE PROTEIN MDTA"/>
    <property type="match status" value="1"/>
</dbReference>
<dbReference type="Gene3D" id="1.10.101.10">
    <property type="entry name" value="PGBD-like superfamily/PGBD"/>
    <property type="match status" value="1"/>
</dbReference>
<feature type="chain" id="PRO_5039359153" evidence="1">
    <location>
        <begin position="29"/>
        <end position="361"/>
    </location>
</feature>
<dbReference type="InterPro" id="IPR036366">
    <property type="entry name" value="PGBDSf"/>
</dbReference>
<dbReference type="Proteomes" id="UP000619260">
    <property type="component" value="Unassembled WGS sequence"/>
</dbReference>
<evidence type="ECO:0000256" key="1">
    <source>
        <dbReference type="SAM" id="SignalP"/>
    </source>
</evidence>
<dbReference type="SUPFAM" id="SSF47090">
    <property type="entry name" value="PGBD-like"/>
    <property type="match status" value="1"/>
</dbReference>
<gene>
    <name evidence="3" type="ORF">Val02_77720</name>
</gene>
<evidence type="ECO:0000313" key="4">
    <source>
        <dbReference type="Proteomes" id="UP000619260"/>
    </source>
</evidence>
<proteinExistence type="predicted"/>
<evidence type="ECO:0000313" key="3">
    <source>
        <dbReference type="EMBL" id="GIJ50886.1"/>
    </source>
</evidence>
<dbReference type="RefSeq" id="WP_203904304.1">
    <property type="nucleotide sequence ID" value="NZ_BOPF01000040.1"/>
</dbReference>
<dbReference type="InterPro" id="IPR036365">
    <property type="entry name" value="PGBD-like_sf"/>
</dbReference>
<dbReference type="GO" id="GO:1990281">
    <property type="term" value="C:efflux pump complex"/>
    <property type="evidence" value="ECO:0007669"/>
    <property type="project" value="TreeGrafter"/>
</dbReference>
<dbReference type="GO" id="GO:0015562">
    <property type="term" value="F:efflux transmembrane transporter activity"/>
    <property type="evidence" value="ECO:0007669"/>
    <property type="project" value="TreeGrafter"/>
</dbReference>
<keyword evidence="4" id="KW-1185">Reference proteome</keyword>
<dbReference type="AlphaFoldDB" id="A0A8J3YW48"/>
<organism evidence="3 4">
    <name type="scientific">Virgisporangium aliadipatigenens</name>
    <dbReference type="NCBI Taxonomy" id="741659"/>
    <lineage>
        <taxon>Bacteria</taxon>
        <taxon>Bacillati</taxon>
        <taxon>Actinomycetota</taxon>
        <taxon>Actinomycetes</taxon>
        <taxon>Micromonosporales</taxon>
        <taxon>Micromonosporaceae</taxon>
        <taxon>Virgisporangium</taxon>
    </lineage>
</organism>
<name>A0A8J3YW48_9ACTN</name>
<evidence type="ECO:0000259" key="2">
    <source>
        <dbReference type="Pfam" id="PF01471"/>
    </source>
</evidence>
<dbReference type="Gene3D" id="2.40.420.20">
    <property type="match status" value="1"/>
</dbReference>
<dbReference type="Pfam" id="PF01471">
    <property type="entry name" value="PG_binding_1"/>
    <property type="match status" value="1"/>
</dbReference>
<dbReference type="EMBL" id="BOPF01000040">
    <property type="protein sequence ID" value="GIJ50886.1"/>
    <property type="molecule type" value="Genomic_DNA"/>
</dbReference>
<accession>A0A8J3YW48</accession>
<reference evidence="3" key="1">
    <citation type="submission" date="2021-01" db="EMBL/GenBank/DDBJ databases">
        <title>Whole genome shotgun sequence of Virgisporangium aliadipatigenens NBRC 105644.</title>
        <authorList>
            <person name="Komaki H."/>
            <person name="Tamura T."/>
        </authorList>
    </citation>
    <scope>NUCLEOTIDE SEQUENCE</scope>
    <source>
        <strain evidence="3">NBRC 105644</strain>
    </source>
</reference>
<dbReference type="InterPro" id="IPR002477">
    <property type="entry name" value="Peptidoglycan-bd-like"/>
</dbReference>
<keyword evidence="1" id="KW-0732">Signal</keyword>
<feature type="domain" description="Peptidoglycan binding-like" evidence="2">
    <location>
        <begin position="130"/>
        <end position="177"/>
    </location>
</feature>